<dbReference type="SUPFAM" id="SSF53067">
    <property type="entry name" value="Actin-like ATPase domain"/>
    <property type="match status" value="1"/>
</dbReference>
<comment type="caution">
    <text evidence="1">The sequence shown here is derived from an EMBL/GenBank/DDBJ whole genome shotgun (WGS) entry which is preliminary data.</text>
</comment>
<dbReference type="InterPro" id="IPR000600">
    <property type="entry name" value="ROK"/>
</dbReference>
<dbReference type="EMBL" id="JAUYVI010000001">
    <property type="protein sequence ID" value="MDQ7246369.1"/>
    <property type="molecule type" value="Genomic_DNA"/>
</dbReference>
<evidence type="ECO:0000313" key="2">
    <source>
        <dbReference type="Proteomes" id="UP001230156"/>
    </source>
</evidence>
<dbReference type="Gene3D" id="3.30.420.40">
    <property type="match status" value="2"/>
</dbReference>
<name>A0ABU0YF78_9PROT</name>
<organism evidence="1 2">
    <name type="scientific">Dongia sedimenti</name>
    <dbReference type="NCBI Taxonomy" id="3064282"/>
    <lineage>
        <taxon>Bacteria</taxon>
        <taxon>Pseudomonadati</taxon>
        <taxon>Pseudomonadota</taxon>
        <taxon>Alphaproteobacteria</taxon>
        <taxon>Rhodospirillales</taxon>
        <taxon>Dongiaceae</taxon>
        <taxon>Dongia</taxon>
    </lineage>
</organism>
<dbReference type="InterPro" id="IPR036390">
    <property type="entry name" value="WH_DNA-bd_sf"/>
</dbReference>
<proteinExistence type="predicted"/>
<dbReference type="Pfam" id="PF13412">
    <property type="entry name" value="HTH_24"/>
    <property type="match status" value="1"/>
</dbReference>
<dbReference type="PANTHER" id="PTHR18964:SF173">
    <property type="entry name" value="GLUCOKINASE"/>
    <property type="match status" value="1"/>
</dbReference>
<gene>
    <name evidence="1" type="ORF">Q8A70_01765</name>
</gene>
<dbReference type="InterPro" id="IPR043129">
    <property type="entry name" value="ATPase_NBD"/>
</dbReference>
<dbReference type="InterPro" id="IPR036388">
    <property type="entry name" value="WH-like_DNA-bd_sf"/>
</dbReference>
<dbReference type="Pfam" id="PF00480">
    <property type="entry name" value="ROK"/>
    <property type="match status" value="1"/>
</dbReference>
<sequence length="401" mass="42520">MRAINRFHVMDAIRRHGPLARVEICERTELSPTTVSAITAALLDDGLVVTRQMGTVRDAGRGRPRVLLELNPDAARVVGVKIAPTRIVHVVTNFQGDVLAGLTQPVRVDRQPAEVIADLVEDGVRRCVADAGLTLDHVESLCVALPGVVEHATGIVRYSPILTEANVPLSKALFERLGLATLIESDANAITIGEHWFRLCRDLDDFVVVTAEHSLGLGVMHGGEFFRGAKGISFNLGDLAMSANGKTVARLADQANEPAILAPVAGDARFREAIRLGRAIPLAAALIATGDNALTASARRAGEVLGLAIANLITLFAPPRVVLVGSTLALGEPLMTALRTALDRTLPAWLGDVSEIAVDVQADDTDWARGAAAAALKQLYGAPWSSTGPARPRLDMNAEDL</sequence>
<dbReference type="Proteomes" id="UP001230156">
    <property type="component" value="Unassembled WGS sequence"/>
</dbReference>
<protein>
    <submittedName>
        <fullName evidence="1">ROK family transcriptional regulator</fullName>
    </submittedName>
</protein>
<accession>A0ABU0YF78</accession>
<dbReference type="Gene3D" id="1.10.10.10">
    <property type="entry name" value="Winged helix-like DNA-binding domain superfamily/Winged helix DNA-binding domain"/>
    <property type="match status" value="1"/>
</dbReference>
<evidence type="ECO:0000313" key="1">
    <source>
        <dbReference type="EMBL" id="MDQ7246369.1"/>
    </source>
</evidence>
<keyword evidence="2" id="KW-1185">Reference proteome</keyword>
<reference evidence="2" key="1">
    <citation type="submission" date="2023-08" db="EMBL/GenBank/DDBJ databases">
        <title>Rhodospirillaceae gen. nov., a novel taxon isolated from the Yangtze River Yuezi River estuary sludge.</title>
        <authorList>
            <person name="Ruan L."/>
        </authorList>
    </citation>
    <scope>NUCLEOTIDE SEQUENCE [LARGE SCALE GENOMIC DNA]</scope>
    <source>
        <strain evidence="2">R-7</strain>
    </source>
</reference>
<dbReference type="PANTHER" id="PTHR18964">
    <property type="entry name" value="ROK (REPRESSOR, ORF, KINASE) FAMILY"/>
    <property type="match status" value="1"/>
</dbReference>
<dbReference type="RefSeq" id="WP_379953753.1">
    <property type="nucleotide sequence ID" value="NZ_JAUYVI010000001.1"/>
</dbReference>
<dbReference type="SUPFAM" id="SSF46785">
    <property type="entry name" value="Winged helix' DNA-binding domain"/>
    <property type="match status" value="1"/>
</dbReference>